<dbReference type="EMBL" id="JBHSAY010000005">
    <property type="protein sequence ID" value="MFC4130893.1"/>
    <property type="molecule type" value="Genomic_DNA"/>
</dbReference>
<dbReference type="PANTHER" id="PTHR43022:SF1">
    <property type="entry name" value="PROTEIN SMF"/>
    <property type="match status" value="1"/>
</dbReference>
<accession>A0ABV8LKT9</accession>
<evidence type="ECO:0000259" key="2">
    <source>
        <dbReference type="Pfam" id="PF02481"/>
    </source>
</evidence>
<dbReference type="Pfam" id="PF02481">
    <property type="entry name" value="DNA_processg_A"/>
    <property type="match status" value="1"/>
</dbReference>
<keyword evidence="4" id="KW-1185">Reference proteome</keyword>
<name>A0ABV8LKT9_9ACTN</name>
<dbReference type="Gene3D" id="3.40.50.450">
    <property type="match status" value="1"/>
</dbReference>
<comment type="caution">
    <text evidence="3">The sequence shown here is derived from an EMBL/GenBank/DDBJ whole genome shotgun (WGS) entry which is preliminary data.</text>
</comment>
<protein>
    <submittedName>
        <fullName evidence="3">DNA-processing protein DprA</fullName>
    </submittedName>
</protein>
<dbReference type="Proteomes" id="UP001595816">
    <property type="component" value="Unassembled WGS sequence"/>
</dbReference>
<evidence type="ECO:0000313" key="4">
    <source>
        <dbReference type="Proteomes" id="UP001595816"/>
    </source>
</evidence>
<dbReference type="SUPFAM" id="SSF102405">
    <property type="entry name" value="MCP/YpsA-like"/>
    <property type="match status" value="1"/>
</dbReference>
<comment type="similarity">
    <text evidence="1">Belongs to the DprA/Smf family.</text>
</comment>
<dbReference type="InterPro" id="IPR057666">
    <property type="entry name" value="DrpA_SLOG"/>
</dbReference>
<dbReference type="PANTHER" id="PTHR43022">
    <property type="entry name" value="PROTEIN SMF"/>
    <property type="match status" value="1"/>
</dbReference>
<sequence>MSTEDRVRLARIALGCLVEPGRKDVFELVAMDGPEAALNRLCAGDAAASEAVQSRLAGEDPWNLARRQLAITERVGARVLTPEDDEWPGVRLDDLARISRPTLSGGTAIDRDTFPPHCLWVRGALPLGTTVARSVAVVGARASTPYGDHVAAELSYGLARKGYAVVSGGAFGIDAAAHRGALAAGGPTIAVLACGVDRAYPLGHAGLLEQIAETGLVLSEWPAGSEPLRFRFLIRNRVIAALTQGTVMVEAAARSGSRQTLHRALQLGRAAMAVPGQVTSATSVGCHEELRKPEVLPVANIAHVLEEVGRIGADLAPPVLGPERPEDQLDEVEQRLMDAVPAHRPMLCGDIARIAGIPVRVALAKLPALVTRGLLEERGGAYRLPAARAGRR</sequence>
<organism evidence="3 4">
    <name type="scientific">Hamadaea flava</name>
    <dbReference type="NCBI Taxonomy" id="1742688"/>
    <lineage>
        <taxon>Bacteria</taxon>
        <taxon>Bacillati</taxon>
        <taxon>Actinomycetota</taxon>
        <taxon>Actinomycetes</taxon>
        <taxon>Micromonosporales</taxon>
        <taxon>Micromonosporaceae</taxon>
        <taxon>Hamadaea</taxon>
    </lineage>
</organism>
<reference evidence="4" key="1">
    <citation type="journal article" date="2019" name="Int. J. Syst. Evol. Microbiol.">
        <title>The Global Catalogue of Microorganisms (GCM) 10K type strain sequencing project: providing services to taxonomists for standard genome sequencing and annotation.</title>
        <authorList>
            <consortium name="The Broad Institute Genomics Platform"/>
            <consortium name="The Broad Institute Genome Sequencing Center for Infectious Disease"/>
            <person name="Wu L."/>
            <person name="Ma J."/>
        </authorList>
    </citation>
    <scope>NUCLEOTIDE SEQUENCE [LARGE SCALE GENOMIC DNA]</scope>
    <source>
        <strain evidence="4">CGMCC 4.7289</strain>
    </source>
</reference>
<feature type="domain" description="Smf/DprA SLOG" evidence="2">
    <location>
        <begin position="113"/>
        <end position="307"/>
    </location>
</feature>
<evidence type="ECO:0000256" key="1">
    <source>
        <dbReference type="ARBA" id="ARBA00006525"/>
    </source>
</evidence>
<dbReference type="InterPro" id="IPR003488">
    <property type="entry name" value="DprA"/>
</dbReference>
<proteinExistence type="inferred from homology"/>
<dbReference type="RefSeq" id="WP_253757002.1">
    <property type="nucleotide sequence ID" value="NZ_JAMZDZ010000001.1"/>
</dbReference>
<evidence type="ECO:0000313" key="3">
    <source>
        <dbReference type="EMBL" id="MFC4130893.1"/>
    </source>
</evidence>
<gene>
    <name evidence="3" type="ORF">ACFOZ4_09795</name>
</gene>